<keyword evidence="3" id="KW-1185">Reference proteome</keyword>
<proteinExistence type="predicted"/>
<dbReference type="KEGG" id="ahg:AHOG_05140"/>
<evidence type="ECO:0000256" key="1">
    <source>
        <dbReference type="SAM" id="MobiDB-lite"/>
    </source>
</evidence>
<dbReference type="InterPro" id="IPR047659">
    <property type="entry name" value="T7SS_assoc"/>
</dbReference>
<evidence type="ECO:0000313" key="3">
    <source>
        <dbReference type="Proteomes" id="UP000204221"/>
    </source>
</evidence>
<reference evidence="2 3" key="1">
    <citation type="submission" date="2017-07" db="EMBL/GenBank/DDBJ databases">
        <title>Complete genome sequence of Actinoalloteichus hoggarensis DSM 45943, type strain of Actinoalloteichus hoggarensis.</title>
        <authorList>
            <person name="Ruckert C."/>
            <person name="Nouioui I."/>
            <person name="Willmese J."/>
            <person name="van Wezel G."/>
            <person name="Klenk H.-P."/>
            <person name="Kalinowski J."/>
            <person name="Zotchev S.B."/>
        </authorList>
    </citation>
    <scope>NUCLEOTIDE SEQUENCE [LARGE SCALE GENOMIC DNA]</scope>
    <source>
        <strain evidence="2 3">DSM 45943</strain>
    </source>
</reference>
<gene>
    <name evidence="2" type="ORF">AHOG_05140</name>
</gene>
<sequence length="192" mass="20222">MTDHPPQDADQGRQNWVMLPSRDWRHREGETPPPEAIVGAWPLDATGGVGLFEPNPGYRPAGPQVPTDPADAAIRLALGGDVEASGQIVGLLWAAVLETPVSEDGRPLVTSSPDHVPCVVVATAAVNRARIEAPSWRRVSAAELADLLPEATDLLINPGGPAAMRLLAEVFREGPPRDAPPAGPDIADRLGL</sequence>
<name>A0A221VZG7_9PSEU</name>
<dbReference type="AlphaFoldDB" id="A0A221VZG7"/>
<organism evidence="2 3">
    <name type="scientific">Actinoalloteichus hoggarensis</name>
    <dbReference type="NCBI Taxonomy" id="1470176"/>
    <lineage>
        <taxon>Bacteria</taxon>
        <taxon>Bacillati</taxon>
        <taxon>Actinomycetota</taxon>
        <taxon>Actinomycetes</taxon>
        <taxon>Pseudonocardiales</taxon>
        <taxon>Pseudonocardiaceae</taxon>
        <taxon>Actinoalloteichus</taxon>
    </lineage>
</organism>
<dbReference type="EMBL" id="CP022521">
    <property type="protein sequence ID" value="ASO18681.1"/>
    <property type="molecule type" value="Genomic_DNA"/>
</dbReference>
<accession>A0A221VZG7</accession>
<feature type="compositionally biased region" description="Basic and acidic residues" evidence="1">
    <location>
        <begin position="1"/>
        <end position="11"/>
    </location>
</feature>
<feature type="region of interest" description="Disordered" evidence="1">
    <location>
        <begin position="1"/>
        <end position="36"/>
    </location>
</feature>
<evidence type="ECO:0000313" key="2">
    <source>
        <dbReference type="EMBL" id="ASO18681.1"/>
    </source>
</evidence>
<protein>
    <submittedName>
        <fullName evidence="2">Uncharacterized protein</fullName>
    </submittedName>
</protein>
<dbReference type="Proteomes" id="UP000204221">
    <property type="component" value="Chromosome"/>
</dbReference>
<dbReference type="NCBIfam" id="NF033532">
    <property type="entry name" value="lone7para_assoc"/>
    <property type="match status" value="1"/>
</dbReference>